<evidence type="ECO:0000256" key="6">
    <source>
        <dbReference type="ARBA" id="ARBA00048348"/>
    </source>
</evidence>
<evidence type="ECO:0000256" key="4">
    <source>
        <dbReference type="ARBA" id="ARBA00022833"/>
    </source>
</evidence>
<dbReference type="GeneID" id="104593198"/>
<dbReference type="OMA" id="NCEHASH"/>
<dbReference type="GO" id="GO:0004089">
    <property type="term" value="F:carbonate dehydratase activity"/>
    <property type="evidence" value="ECO:0007669"/>
    <property type="project" value="UniProtKB-UniRule"/>
</dbReference>
<comment type="function">
    <text evidence="1 8">Reversible hydration of carbon dioxide.</text>
</comment>
<dbReference type="Gene3D" id="3.40.1050.10">
    <property type="entry name" value="Carbonic anhydrase"/>
    <property type="match status" value="1"/>
</dbReference>
<dbReference type="InParanoid" id="A0A1U7ZSN3"/>
<dbReference type="PROSITE" id="PS00705">
    <property type="entry name" value="PROK_CO2_ANHYDRASE_2"/>
    <property type="match status" value="1"/>
</dbReference>
<evidence type="ECO:0000256" key="7">
    <source>
        <dbReference type="PIRSR" id="PIRSR601765-1"/>
    </source>
</evidence>
<evidence type="ECO:0000256" key="5">
    <source>
        <dbReference type="ARBA" id="ARBA00023239"/>
    </source>
</evidence>
<dbReference type="Pfam" id="PF00484">
    <property type="entry name" value="Pro_CA"/>
    <property type="match status" value="1"/>
</dbReference>
<feature type="binding site" evidence="7">
    <location>
        <position position="155"/>
    </location>
    <ligand>
        <name>Zn(2+)</name>
        <dbReference type="ChEBI" id="CHEBI:29105"/>
    </ligand>
</feature>
<dbReference type="PANTHER" id="PTHR11002">
    <property type="entry name" value="CARBONIC ANHYDRASE"/>
    <property type="match status" value="1"/>
</dbReference>
<dbReference type="PROSITE" id="PS00704">
    <property type="entry name" value="PROK_CO2_ANHYDRASE_1"/>
    <property type="match status" value="1"/>
</dbReference>
<feature type="binding site" evidence="7">
    <location>
        <position position="92"/>
    </location>
    <ligand>
        <name>Zn(2+)</name>
        <dbReference type="ChEBI" id="CHEBI:29105"/>
    </ligand>
</feature>
<evidence type="ECO:0000256" key="8">
    <source>
        <dbReference type="RuleBase" id="RU003956"/>
    </source>
</evidence>
<feature type="binding site" evidence="7">
    <location>
        <position position="94"/>
    </location>
    <ligand>
        <name>Zn(2+)</name>
        <dbReference type="ChEBI" id="CHEBI:29105"/>
    </ligand>
</feature>
<comment type="cofactor">
    <cofactor evidence="7">
        <name>Zn(2+)</name>
        <dbReference type="ChEBI" id="CHEBI:29105"/>
    </cofactor>
    <text evidence="7">Binds 1 zinc ion per subunit.</text>
</comment>
<keyword evidence="9" id="KW-1185">Reference proteome</keyword>
<evidence type="ECO:0000256" key="1">
    <source>
        <dbReference type="ARBA" id="ARBA00002904"/>
    </source>
</evidence>
<feature type="binding site" evidence="7">
    <location>
        <position position="152"/>
    </location>
    <ligand>
        <name>Zn(2+)</name>
        <dbReference type="ChEBI" id="CHEBI:29105"/>
    </ligand>
</feature>
<dbReference type="InterPro" id="IPR015892">
    <property type="entry name" value="Carbonic_anhydrase_CS"/>
</dbReference>
<evidence type="ECO:0000256" key="3">
    <source>
        <dbReference type="ARBA" id="ARBA00012925"/>
    </source>
</evidence>
<dbReference type="GO" id="GO:0008270">
    <property type="term" value="F:zinc ion binding"/>
    <property type="evidence" value="ECO:0007669"/>
    <property type="project" value="UniProtKB-UniRule"/>
</dbReference>
<dbReference type="STRING" id="4432.A0A1U7ZSN3"/>
<dbReference type="PANTHER" id="PTHR11002:SF78">
    <property type="entry name" value="BETA CARBONIC ANHYDRASE 4"/>
    <property type="match status" value="1"/>
</dbReference>
<dbReference type="OrthoDB" id="10248475at2759"/>
<dbReference type="CDD" id="cd00884">
    <property type="entry name" value="beta_CA_cladeB"/>
    <property type="match status" value="1"/>
</dbReference>
<evidence type="ECO:0000313" key="9">
    <source>
        <dbReference type="Proteomes" id="UP000189703"/>
    </source>
</evidence>
<dbReference type="KEGG" id="nnu:104593198"/>
<dbReference type="SMART" id="SM00947">
    <property type="entry name" value="Pro_CA"/>
    <property type="match status" value="1"/>
</dbReference>
<dbReference type="InterPro" id="IPR036874">
    <property type="entry name" value="Carbonic_anhydrase_sf"/>
</dbReference>
<dbReference type="InterPro" id="IPR045066">
    <property type="entry name" value="Beta_CA_cladeB"/>
</dbReference>
<protein>
    <recommendedName>
        <fullName evidence="3 8">Carbonic anhydrase</fullName>
        <ecNumber evidence="3 8">4.2.1.1</ecNumber>
    </recommendedName>
    <alternativeName>
        <fullName evidence="8">Carbonate dehydratase</fullName>
    </alternativeName>
</protein>
<comment type="catalytic activity">
    <reaction evidence="6 8">
        <text>hydrogencarbonate + H(+) = CO2 + H2O</text>
        <dbReference type="Rhea" id="RHEA:10748"/>
        <dbReference type="ChEBI" id="CHEBI:15377"/>
        <dbReference type="ChEBI" id="CHEBI:15378"/>
        <dbReference type="ChEBI" id="CHEBI:16526"/>
        <dbReference type="ChEBI" id="CHEBI:17544"/>
        <dbReference type="EC" id="4.2.1.1"/>
    </reaction>
</comment>
<sequence>MEDSYEVAIAVLDKLVRKKGSMEAVAAAKIKQLTAELIEADEEGTKNEPSFDAFERIKGGFLHFKKEIFNKYPHKLEQLADGQKPKFFVFACSDSRVCPSNILDFQPGEAFMVRNIANMVPPFDKIRYSGAGAAIEYAVLHLHVEVIMVIGHSRCGGIEALMKQSHSPTYFIEDWVKIGLPAKEKVLLDHSHLPFEEQCMYCEKEAVNTSLFNLLTYPFVRDAVLKKTLYLKAGYYDFVNGSFELWSVHVGACHPILIH</sequence>
<organism evidence="9 10">
    <name type="scientific">Nelumbo nucifera</name>
    <name type="common">Sacred lotus</name>
    <dbReference type="NCBI Taxonomy" id="4432"/>
    <lineage>
        <taxon>Eukaryota</taxon>
        <taxon>Viridiplantae</taxon>
        <taxon>Streptophyta</taxon>
        <taxon>Embryophyta</taxon>
        <taxon>Tracheophyta</taxon>
        <taxon>Spermatophyta</taxon>
        <taxon>Magnoliopsida</taxon>
        <taxon>Proteales</taxon>
        <taxon>Nelumbonaceae</taxon>
        <taxon>Nelumbo</taxon>
    </lineage>
</organism>
<keyword evidence="5 8" id="KW-0456">Lyase</keyword>
<keyword evidence="7" id="KW-0479">Metal-binding</keyword>
<keyword evidence="4 7" id="KW-0862">Zinc</keyword>
<proteinExistence type="inferred from homology"/>
<evidence type="ECO:0000313" key="10">
    <source>
        <dbReference type="RefSeq" id="XP_010251259.1"/>
    </source>
</evidence>
<dbReference type="GO" id="GO:0015976">
    <property type="term" value="P:carbon utilization"/>
    <property type="evidence" value="ECO:0007669"/>
    <property type="project" value="InterPro"/>
</dbReference>
<dbReference type="AlphaFoldDB" id="A0A1U7ZSN3"/>
<gene>
    <name evidence="10" type="primary">LOC104593198</name>
</gene>
<dbReference type="RefSeq" id="XP_010251259.1">
    <property type="nucleotide sequence ID" value="XM_010252957.2"/>
</dbReference>
<name>A0A1U7ZSN3_NELNU</name>
<dbReference type="Proteomes" id="UP000189703">
    <property type="component" value="Unplaced"/>
</dbReference>
<reference evidence="10" key="1">
    <citation type="submission" date="2025-08" db="UniProtKB">
        <authorList>
            <consortium name="RefSeq"/>
        </authorList>
    </citation>
    <scope>IDENTIFICATION</scope>
</reference>
<dbReference type="SUPFAM" id="SSF53056">
    <property type="entry name" value="beta-carbonic anhydrase, cab"/>
    <property type="match status" value="1"/>
</dbReference>
<dbReference type="eggNOG" id="KOG1578">
    <property type="taxonomic scope" value="Eukaryota"/>
</dbReference>
<comment type="similarity">
    <text evidence="2 8">Belongs to the beta-class carbonic anhydrase family.</text>
</comment>
<dbReference type="FunFam" id="3.40.1050.10:FF:000003">
    <property type="entry name" value="Carbonic anhydrase"/>
    <property type="match status" value="1"/>
</dbReference>
<evidence type="ECO:0000256" key="2">
    <source>
        <dbReference type="ARBA" id="ARBA00006217"/>
    </source>
</evidence>
<accession>A0A1U7ZSN3</accession>
<dbReference type="EC" id="4.2.1.1" evidence="3 8"/>
<dbReference type="InterPro" id="IPR001765">
    <property type="entry name" value="Carbonic_anhydrase"/>
</dbReference>